<protein>
    <submittedName>
        <fullName evidence="1">Uncharacterized protein</fullName>
    </submittedName>
</protein>
<dbReference type="EMBL" id="VSSQ01038208">
    <property type="protein sequence ID" value="MPM91093.1"/>
    <property type="molecule type" value="Genomic_DNA"/>
</dbReference>
<sequence length="143" mass="15847">MVHHDRDADCLTDGLVMLVEFLLVRRHVPGGYGHDSIGTRNFCRNGHFNDVLGAVGSRRANDLDAACCCLHGCGIDGNLFRRGQRDHFARAAGRDDAGNAVFHEEIRDFLDAAEIDGLIFVERGDHRNVDASEFFACHNLILL</sequence>
<accession>A0A645DQV3</accession>
<evidence type="ECO:0000313" key="1">
    <source>
        <dbReference type="EMBL" id="MPM91093.1"/>
    </source>
</evidence>
<proteinExistence type="predicted"/>
<comment type="caution">
    <text evidence="1">The sequence shown here is derived from an EMBL/GenBank/DDBJ whole genome shotgun (WGS) entry which is preliminary data.</text>
</comment>
<organism evidence="1">
    <name type="scientific">bioreactor metagenome</name>
    <dbReference type="NCBI Taxonomy" id="1076179"/>
    <lineage>
        <taxon>unclassified sequences</taxon>
        <taxon>metagenomes</taxon>
        <taxon>ecological metagenomes</taxon>
    </lineage>
</organism>
<dbReference type="AlphaFoldDB" id="A0A645DQV3"/>
<gene>
    <name evidence="1" type="ORF">SDC9_138219</name>
</gene>
<name>A0A645DQV3_9ZZZZ</name>
<reference evidence="1" key="1">
    <citation type="submission" date="2019-08" db="EMBL/GenBank/DDBJ databases">
        <authorList>
            <person name="Kucharzyk K."/>
            <person name="Murdoch R.W."/>
            <person name="Higgins S."/>
            <person name="Loffler F."/>
        </authorList>
    </citation>
    <scope>NUCLEOTIDE SEQUENCE</scope>
</reference>